<dbReference type="InterPro" id="IPR036612">
    <property type="entry name" value="KH_dom_type_1_sf"/>
</dbReference>
<dbReference type="SUPFAM" id="SSF54791">
    <property type="entry name" value="Eukaryotic type KH-domain (KH-domain type I)"/>
    <property type="match status" value="2"/>
</dbReference>
<dbReference type="SUPFAM" id="SSF47769">
    <property type="entry name" value="SAM/Pointed domain"/>
    <property type="match status" value="1"/>
</dbReference>
<dbReference type="InterPro" id="IPR037974">
    <property type="entry name" value="BICC1_SAM_dom"/>
</dbReference>
<dbReference type="InterPro" id="IPR004088">
    <property type="entry name" value="KH_dom_type_1"/>
</dbReference>
<dbReference type="Gene3D" id="1.10.150.50">
    <property type="entry name" value="Transcription Factor, Ets-1"/>
    <property type="match status" value="1"/>
</dbReference>
<dbReference type="PROSITE" id="PS50105">
    <property type="entry name" value="SAM_DOMAIN"/>
    <property type="match status" value="1"/>
</dbReference>
<protein>
    <recommendedName>
        <fullName evidence="6">SAM domain-containing protein</fullName>
    </recommendedName>
</protein>
<reference evidence="7 8" key="1">
    <citation type="journal article" date="2024" name="Insects">
        <title>An Improved Chromosome-Level Genome Assembly of the Firefly Pyrocoelia pectoralis.</title>
        <authorList>
            <person name="Fu X."/>
            <person name="Meyer-Rochow V.B."/>
            <person name="Ballantyne L."/>
            <person name="Zhu X."/>
        </authorList>
    </citation>
    <scope>NUCLEOTIDE SEQUENCE [LARGE SCALE GENOMIC DNA]</scope>
    <source>
        <strain evidence="7">XCY_ONT2</strain>
    </source>
</reference>
<dbReference type="Pfam" id="PF00536">
    <property type="entry name" value="SAM_1"/>
    <property type="match status" value="1"/>
</dbReference>
<evidence type="ECO:0000256" key="2">
    <source>
        <dbReference type="ARBA" id="ARBA00022473"/>
    </source>
</evidence>
<dbReference type="EMBL" id="JAVRBK010000007">
    <property type="protein sequence ID" value="KAK5641945.1"/>
    <property type="molecule type" value="Genomic_DNA"/>
</dbReference>
<dbReference type="InterPro" id="IPR001660">
    <property type="entry name" value="SAM"/>
</dbReference>
<keyword evidence="2" id="KW-0217">Developmental protein</keyword>
<name>A0AAN7ZDC8_9COLE</name>
<dbReference type="InterPro" id="IPR013761">
    <property type="entry name" value="SAM/pointed_sf"/>
</dbReference>
<dbReference type="Proteomes" id="UP001329430">
    <property type="component" value="Chromosome 7"/>
</dbReference>
<organism evidence="7 8">
    <name type="scientific">Pyrocoelia pectoralis</name>
    <dbReference type="NCBI Taxonomy" id="417401"/>
    <lineage>
        <taxon>Eukaryota</taxon>
        <taxon>Metazoa</taxon>
        <taxon>Ecdysozoa</taxon>
        <taxon>Arthropoda</taxon>
        <taxon>Hexapoda</taxon>
        <taxon>Insecta</taxon>
        <taxon>Pterygota</taxon>
        <taxon>Neoptera</taxon>
        <taxon>Endopterygota</taxon>
        <taxon>Coleoptera</taxon>
        <taxon>Polyphaga</taxon>
        <taxon>Elateriformia</taxon>
        <taxon>Elateroidea</taxon>
        <taxon>Lampyridae</taxon>
        <taxon>Lampyrinae</taxon>
        <taxon>Pyrocoelia</taxon>
    </lineage>
</organism>
<comment type="similarity">
    <text evidence="1">Belongs to the BicC family.</text>
</comment>
<comment type="caution">
    <text evidence="7">The sequence shown here is derived from an EMBL/GenBank/DDBJ whole genome shotgun (WGS) entry which is preliminary data.</text>
</comment>
<dbReference type="Gene3D" id="3.30.310.270">
    <property type="match status" value="2"/>
</dbReference>
<dbReference type="SMART" id="SM00322">
    <property type="entry name" value="KH"/>
    <property type="match status" value="2"/>
</dbReference>
<dbReference type="Pfam" id="PF24234">
    <property type="entry name" value="KH_BICC1_1st"/>
    <property type="match status" value="1"/>
</dbReference>
<dbReference type="Pfam" id="PF00013">
    <property type="entry name" value="KH_1"/>
    <property type="match status" value="2"/>
</dbReference>
<dbReference type="InterPro" id="IPR004087">
    <property type="entry name" value="KH_dom"/>
</dbReference>
<evidence type="ECO:0000259" key="6">
    <source>
        <dbReference type="PROSITE" id="PS50105"/>
    </source>
</evidence>
<keyword evidence="3" id="KW-0677">Repeat</keyword>
<evidence type="ECO:0000256" key="1">
    <source>
        <dbReference type="ARBA" id="ARBA00007662"/>
    </source>
</evidence>
<dbReference type="CDD" id="cd22421">
    <property type="entry name" value="KH-I_BICC1_rpt2"/>
    <property type="match status" value="1"/>
</dbReference>
<dbReference type="Pfam" id="PF22985">
    <property type="entry name" value="KH_BICC1"/>
    <property type="match status" value="2"/>
</dbReference>
<dbReference type="AlphaFoldDB" id="A0AAN7ZDC8"/>
<dbReference type="CDD" id="cd09520">
    <property type="entry name" value="SAM_BICC1"/>
    <property type="match status" value="1"/>
</dbReference>
<proteinExistence type="inferred from homology"/>
<evidence type="ECO:0000313" key="7">
    <source>
        <dbReference type="EMBL" id="KAK5641945.1"/>
    </source>
</evidence>
<feature type="domain" description="SAM" evidence="6">
    <location>
        <begin position="642"/>
        <end position="701"/>
    </location>
</feature>
<keyword evidence="4" id="KW-0694">RNA-binding</keyword>
<dbReference type="PANTHER" id="PTHR10627:SF69">
    <property type="entry name" value="PROTEIN BICAUDAL C"/>
    <property type="match status" value="1"/>
</dbReference>
<evidence type="ECO:0000256" key="5">
    <source>
        <dbReference type="SAM" id="MobiDB-lite"/>
    </source>
</evidence>
<evidence type="ECO:0000256" key="4">
    <source>
        <dbReference type="PROSITE-ProRule" id="PRU00117"/>
    </source>
</evidence>
<dbReference type="GO" id="GO:0010468">
    <property type="term" value="P:regulation of gene expression"/>
    <property type="evidence" value="ECO:0007669"/>
    <property type="project" value="UniProtKB-ARBA"/>
</dbReference>
<evidence type="ECO:0000313" key="8">
    <source>
        <dbReference type="Proteomes" id="UP001329430"/>
    </source>
</evidence>
<dbReference type="InterPro" id="IPR047554">
    <property type="entry name" value="BICC1_KH-I_rpt2"/>
</dbReference>
<accession>A0AAN7ZDC8</accession>
<dbReference type="GO" id="GO:0005737">
    <property type="term" value="C:cytoplasm"/>
    <property type="evidence" value="ECO:0007669"/>
    <property type="project" value="TreeGrafter"/>
</dbReference>
<keyword evidence="8" id="KW-1185">Reference proteome</keyword>
<dbReference type="SMART" id="SM00454">
    <property type="entry name" value="SAM"/>
    <property type="match status" value="1"/>
</dbReference>
<dbReference type="InterPro" id="IPR047549">
    <property type="entry name" value="BICC1_KH-I_rpt1"/>
</dbReference>
<feature type="region of interest" description="Disordered" evidence="5">
    <location>
        <begin position="705"/>
        <end position="730"/>
    </location>
</feature>
<sequence>MACNFLTPRVADVKAASDTLSEISETGTGTSDWTSGWDSKEDLRDFITKIGVQDVNDLYQDRFRVDRKKLEHMLIGNVMENTNTYITWPSKLKIGRPEDVQMAKERIMAVLNTRSNRVTMKMDVSYTDHSHIIGKGGLSIKRVMEETRCHVHFPDSNRSNPTEKSNQVSIAGDIDGVEKARSRVRNLTPLIFCFELPILGSSHNMPDGNTPYVLKVQQQYNVQVMFRTRPKLHATLVMVKGVEWEVHQVKQATMMLVEYMCESLTSQILIQMSMEISPHHHSLVTGKNHTNLKMITQNTNTQIMFPDAQDPNIPSLKKSNVVISGNIHNVYSARQQLMGSLPLVLMFDLPEDTIDLPIESDQIGKIQNALDVTISIRHKAKQNTMACIIKGIERYASNIYEARNRILDIREISIVADIPPSYFPPQNNNSHVEVPPAINVQPVSPIMSPMVSPNWQYPSVSYNPNPPFVGMLHQPQFTYSMMHGSLGSSGYHSLGQFSSSSLSLEHSHESASLNSISSASPISSPKTSPRHNTTAIGQGYVHYHGTISKRSSTSQLTPDFDQKRLAGIRAMQMRPSGGYRVPTSTWSGYGISHTNDDIWKSSITKLDTTFSSPSTSGLNTSNFLDHTPSNVINRITSSHWPDLISLLTSIRLEKYVGLFASHEIDLTTFLSLTDQDLIELGVTAFGARRKMLLIISELNKRSTPFSAAPGAERKSSSSTLSNHSSPRDNW</sequence>
<dbReference type="PANTHER" id="PTHR10627">
    <property type="entry name" value="SCP160"/>
    <property type="match status" value="1"/>
</dbReference>
<dbReference type="PROSITE" id="PS50084">
    <property type="entry name" value="KH_TYPE_1"/>
    <property type="match status" value="2"/>
</dbReference>
<evidence type="ECO:0000256" key="3">
    <source>
        <dbReference type="ARBA" id="ARBA00022737"/>
    </source>
</evidence>
<dbReference type="GO" id="GO:0003723">
    <property type="term" value="F:RNA binding"/>
    <property type="evidence" value="ECO:0007669"/>
    <property type="project" value="UniProtKB-UniRule"/>
</dbReference>
<dbReference type="InterPro" id="IPR054727">
    <property type="entry name" value="BICC1_KH"/>
</dbReference>
<gene>
    <name evidence="7" type="ORF">RI129_010492</name>
</gene>